<sequence>MMRKIKFTWKTAFFLLLLFNIFVILYIVWPVRESPILREDITIEDAPTIYLETNKSDLTKLINHFIKKEYGNQTFKYYVNITNELILFGNLEVFGQNVQVQLHFQPEPLENGDLRLKQKKMSIGNLDLPVSLIMNLIARAYQFPEWVEIKKDEEAIYLYLTQIQLENDFRIRVDEIDLENDNITFQLFIPEENDF</sequence>
<dbReference type="Pfam" id="PF09911">
    <property type="entry name" value="DUF2140"/>
    <property type="match status" value="1"/>
</dbReference>
<evidence type="ECO:0000313" key="2">
    <source>
        <dbReference type="EMBL" id="NCU17235.1"/>
    </source>
</evidence>
<accession>A0ABX0A4P1</accession>
<keyword evidence="1" id="KW-0472">Membrane</keyword>
<organism evidence="2 3">
    <name type="scientific">Pallidibacillus pasinlerensis</name>
    <dbReference type="NCBI Taxonomy" id="2703818"/>
    <lineage>
        <taxon>Bacteria</taxon>
        <taxon>Bacillati</taxon>
        <taxon>Bacillota</taxon>
        <taxon>Bacilli</taxon>
        <taxon>Bacillales</taxon>
        <taxon>Bacillaceae</taxon>
        <taxon>Pallidibacillus</taxon>
    </lineage>
</organism>
<evidence type="ECO:0000313" key="3">
    <source>
        <dbReference type="Proteomes" id="UP000743899"/>
    </source>
</evidence>
<protein>
    <submittedName>
        <fullName evidence="2">YpmS family protein</fullName>
    </submittedName>
</protein>
<comment type="caution">
    <text evidence="2">The sequence shown here is derived from an EMBL/GenBank/DDBJ whole genome shotgun (WGS) entry which is preliminary data.</text>
</comment>
<gene>
    <name evidence="2" type="ORF">GW534_05540</name>
</gene>
<evidence type="ECO:0000256" key="1">
    <source>
        <dbReference type="SAM" id="Phobius"/>
    </source>
</evidence>
<keyword evidence="1" id="KW-0812">Transmembrane</keyword>
<proteinExistence type="predicted"/>
<reference evidence="2 3" key="1">
    <citation type="submission" date="2020-01" db="EMBL/GenBank/DDBJ databases">
        <title>A novel Bacillus sp. from Pasinler.</title>
        <authorList>
            <person name="Adiguzel A."/>
            <person name="Ay H."/>
            <person name="Baltaci M.O."/>
        </authorList>
    </citation>
    <scope>NUCLEOTIDE SEQUENCE [LARGE SCALE GENOMIC DNA]</scope>
    <source>
        <strain evidence="2 3">P1</strain>
    </source>
</reference>
<name>A0ABX0A4P1_9BACI</name>
<keyword evidence="3" id="KW-1185">Reference proteome</keyword>
<dbReference type="InterPro" id="IPR018672">
    <property type="entry name" value="DUF2140"/>
</dbReference>
<keyword evidence="1" id="KW-1133">Transmembrane helix</keyword>
<dbReference type="EMBL" id="JAACYS010000017">
    <property type="protein sequence ID" value="NCU17235.1"/>
    <property type="molecule type" value="Genomic_DNA"/>
</dbReference>
<feature type="transmembrane region" description="Helical" evidence="1">
    <location>
        <begin position="12"/>
        <end position="29"/>
    </location>
</feature>
<dbReference type="Proteomes" id="UP000743899">
    <property type="component" value="Unassembled WGS sequence"/>
</dbReference>